<reference evidence="1 2" key="1">
    <citation type="submission" date="2021-12" db="EMBL/GenBank/DDBJ databases">
        <title>Discovery of the Pendulisporaceae a myxobacterial family with distinct sporulation behavior and unique specialized metabolism.</title>
        <authorList>
            <person name="Garcia R."/>
            <person name="Popoff A."/>
            <person name="Bader C.D."/>
            <person name="Loehr J."/>
            <person name="Walesch S."/>
            <person name="Walt C."/>
            <person name="Boldt J."/>
            <person name="Bunk B."/>
            <person name="Haeckl F.J.F.P.J."/>
            <person name="Gunesch A.P."/>
            <person name="Birkelbach J."/>
            <person name="Nuebel U."/>
            <person name="Pietschmann T."/>
            <person name="Bach T."/>
            <person name="Mueller R."/>
        </authorList>
    </citation>
    <scope>NUCLEOTIDE SEQUENCE [LARGE SCALE GENOMIC DNA]</scope>
    <source>
        <strain evidence="1 2">MSr11954</strain>
    </source>
</reference>
<dbReference type="Gene3D" id="3.40.50.150">
    <property type="entry name" value="Vaccinia Virus protein VP39"/>
    <property type="match status" value="1"/>
</dbReference>
<proteinExistence type="predicted"/>
<dbReference type="RefSeq" id="WP_394821330.1">
    <property type="nucleotide sequence ID" value="NZ_CP089984.1"/>
</dbReference>
<name>A0ABZ2LL88_9BACT</name>
<dbReference type="Proteomes" id="UP001370348">
    <property type="component" value="Chromosome"/>
</dbReference>
<evidence type="ECO:0000313" key="2">
    <source>
        <dbReference type="Proteomes" id="UP001370348"/>
    </source>
</evidence>
<sequence length="201" mass="23150">MNLQSLLLVGRPWYLMRRIAYKAYEMRHPDEPWISQGAVRFCDAHLHRGMRGVEWGSGRSTAWFAQRLGHLVSVEHSFEWHAIVSRKLEALRNVDYRFVALDHPEKQPTVPRYDPQPRYVAVVNDFEDGSLDFAVVDGHYRQACVLAVLPKLRAGGLLLIDNTDWMPLDEWGVPSSYPIVHQSRNVMTQTTVWEKPLSSGI</sequence>
<dbReference type="Pfam" id="PF13578">
    <property type="entry name" value="Methyltransf_24"/>
    <property type="match status" value="1"/>
</dbReference>
<evidence type="ECO:0000313" key="1">
    <source>
        <dbReference type="EMBL" id="WXB11708.1"/>
    </source>
</evidence>
<dbReference type="GO" id="GO:0008168">
    <property type="term" value="F:methyltransferase activity"/>
    <property type="evidence" value="ECO:0007669"/>
    <property type="project" value="UniProtKB-KW"/>
</dbReference>
<keyword evidence="1" id="KW-0808">Transferase</keyword>
<dbReference type="EMBL" id="CP089984">
    <property type="protein sequence ID" value="WXB11708.1"/>
    <property type="molecule type" value="Genomic_DNA"/>
</dbReference>
<organism evidence="1 2">
    <name type="scientific">Pendulispora albinea</name>
    <dbReference type="NCBI Taxonomy" id="2741071"/>
    <lineage>
        <taxon>Bacteria</taxon>
        <taxon>Pseudomonadati</taxon>
        <taxon>Myxococcota</taxon>
        <taxon>Myxococcia</taxon>
        <taxon>Myxococcales</taxon>
        <taxon>Sorangiineae</taxon>
        <taxon>Pendulisporaceae</taxon>
        <taxon>Pendulispora</taxon>
    </lineage>
</organism>
<keyword evidence="1" id="KW-0489">Methyltransferase</keyword>
<gene>
    <name evidence="1" type="ORF">LZC94_28095</name>
</gene>
<keyword evidence="2" id="KW-1185">Reference proteome</keyword>
<dbReference type="SUPFAM" id="SSF53335">
    <property type="entry name" value="S-adenosyl-L-methionine-dependent methyltransferases"/>
    <property type="match status" value="1"/>
</dbReference>
<accession>A0ABZ2LL88</accession>
<dbReference type="GO" id="GO:0032259">
    <property type="term" value="P:methylation"/>
    <property type="evidence" value="ECO:0007669"/>
    <property type="project" value="UniProtKB-KW"/>
</dbReference>
<protein>
    <submittedName>
        <fullName evidence="1">Class I SAM-dependent methyltransferase</fullName>
    </submittedName>
</protein>
<dbReference type="InterPro" id="IPR029063">
    <property type="entry name" value="SAM-dependent_MTases_sf"/>
</dbReference>